<accession>A0A3B0XIV5</accession>
<dbReference type="AlphaFoldDB" id="A0A3B0XIV5"/>
<evidence type="ECO:0000313" key="1">
    <source>
        <dbReference type="EMBL" id="VAW67511.1"/>
    </source>
</evidence>
<organism evidence="1">
    <name type="scientific">hydrothermal vent metagenome</name>
    <dbReference type="NCBI Taxonomy" id="652676"/>
    <lineage>
        <taxon>unclassified sequences</taxon>
        <taxon>metagenomes</taxon>
        <taxon>ecological metagenomes</taxon>
    </lineage>
</organism>
<evidence type="ECO:0008006" key="2">
    <source>
        <dbReference type="Google" id="ProtNLM"/>
    </source>
</evidence>
<gene>
    <name evidence="1" type="ORF">MNBD_GAMMA09-161</name>
</gene>
<name>A0A3B0XIV5_9ZZZZ</name>
<protein>
    <recommendedName>
        <fullName evidence="2">Outer membrane protein beta-barrel domain-containing protein</fullName>
    </recommendedName>
</protein>
<sequence>MSKRTLIFGLLIGYSINVQSQNNSTTGYSLEIDPTAFFYNGYSVHLKITPKNKKNFRFGIGIYSMELPDTFIYSSSNIKNIESDVDLEFAVGFFSEYFSNENQSGWLVGFQLAQQELVYKNPSTNAVTEKATVGLYMPYAGHRWNLNTHFYLLAWFGIGLINEDKKEIEFNGNTYNIQTSSVVTTGALHLGYEF</sequence>
<reference evidence="1" key="1">
    <citation type="submission" date="2018-06" db="EMBL/GenBank/DDBJ databases">
        <authorList>
            <person name="Zhirakovskaya E."/>
        </authorList>
    </citation>
    <scope>NUCLEOTIDE SEQUENCE</scope>
</reference>
<dbReference type="EMBL" id="UOFI01000100">
    <property type="protein sequence ID" value="VAW67511.1"/>
    <property type="molecule type" value="Genomic_DNA"/>
</dbReference>
<proteinExistence type="predicted"/>